<keyword evidence="3" id="KW-0675">Receptor</keyword>
<dbReference type="VEuPathDB" id="VectorBase:AALFPA_058917"/>
<sequence>MSLSIKMLNFIKVAILIINLQFGSSVEPKYHIATYASNWFESAEYCHRMGMRLAIVNSDRQHDEIVAAAKKTGLHSSANFGVWLGATDLARTNSYVWHNTGQRVHYSRWRIAEPSGGNEHCLTLQFWPLLGFFWTWNDASCSKKLYAICESNADVECARGM</sequence>
<protein>
    <submittedName>
        <fullName evidence="3">Putative type ii transmembrane receptor otb7 aedes aegypti</fullName>
    </submittedName>
</protein>
<dbReference type="Gene3D" id="3.10.100.10">
    <property type="entry name" value="Mannose-Binding Protein A, subunit A"/>
    <property type="match status" value="1"/>
</dbReference>
<dbReference type="PROSITE" id="PS50041">
    <property type="entry name" value="C_TYPE_LECTIN_2"/>
    <property type="match status" value="1"/>
</dbReference>
<feature type="chain" id="PRO_5012054684" evidence="1">
    <location>
        <begin position="26"/>
        <end position="161"/>
    </location>
</feature>
<dbReference type="EMBL" id="GEHC01000848">
    <property type="protein sequence ID" value="JAV46797.1"/>
    <property type="molecule type" value="Transcribed_RNA"/>
</dbReference>
<feature type="domain" description="C-type lectin" evidence="2">
    <location>
        <begin position="30"/>
        <end position="150"/>
    </location>
</feature>
<dbReference type="VEuPathDB" id="VectorBase:AALF016234"/>
<feature type="signal peptide" evidence="1">
    <location>
        <begin position="1"/>
        <end position="25"/>
    </location>
</feature>
<dbReference type="InterPro" id="IPR001304">
    <property type="entry name" value="C-type_lectin-like"/>
</dbReference>
<evidence type="ECO:0000259" key="2">
    <source>
        <dbReference type="PROSITE" id="PS50041"/>
    </source>
</evidence>
<name>A0A1W7R6L6_AEDAL</name>
<keyword evidence="3" id="KW-0812">Transmembrane</keyword>
<dbReference type="InterPro" id="IPR050111">
    <property type="entry name" value="C-type_lectin/snaclec_domain"/>
</dbReference>
<dbReference type="Pfam" id="PF00059">
    <property type="entry name" value="Lectin_C"/>
    <property type="match status" value="1"/>
</dbReference>
<dbReference type="PANTHER" id="PTHR22803">
    <property type="entry name" value="MANNOSE, PHOSPHOLIPASE, LECTIN RECEPTOR RELATED"/>
    <property type="match status" value="1"/>
</dbReference>
<dbReference type="SUPFAM" id="SSF56436">
    <property type="entry name" value="C-type lectin-like"/>
    <property type="match status" value="1"/>
</dbReference>
<reference evidence="3" key="1">
    <citation type="submission" date="2016-03" db="EMBL/GenBank/DDBJ databases">
        <title>RNAseq analyses of the sensorial organs of adult female Aedes albopictus.</title>
        <authorList>
            <person name="Fabrizio L."/>
            <person name="Ribeiro J.M."/>
            <person name="Arca B."/>
        </authorList>
    </citation>
    <scope>NUCLEOTIDE SEQUENCE</scope>
</reference>
<keyword evidence="1" id="KW-0732">Signal</keyword>
<organism evidence="3">
    <name type="scientific">Aedes albopictus</name>
    <name type="common">Asian tiger mosquito</name>
    <name type="synonym">Stegomyia albopicta</name>
    <dbReference type="NCBI Taxonomy" id="7160"/>
    <lineage>
        <taxon>Eukaryota</taxon>
        <taxon>Metazoa</taxon>
        <taxon>Ecdysozoa</taxon>
        <taxon>Arthropoda</taxon>
        <taxon>Hexapoda</taxon>
        <taxon>Insecta</taxon>
        <taxon>Pterygota</taxon>
        <taxon>Neoptera</taxon>
        <taxon>Endopterygota</taxon>
        <taxon>Diptera</taxon>
        <taxon>Nematocera</taxon>
        <taxon>Culicoidea</taxon>
        <taxon>Culicidae</taxon>
        <taxon>Culicinae</taxon>
        <taxon>Aedini</taxon>
        <taxon>Aedes</taxon>
        <taxon>Stegomyia</taxon>
    </lineage>
</organism>
<accession>A0A1W7R6L6</accession>
<dbReference type="InterPro" id="IPR016187">
    <property type="entry name" value="CTDL_fold"/>
</dbReference>
<dbReference type="CDD" id="cd00037">
    <property type="entry name" value="CLECT"/>
    <property type="match status" value="1"/>
</dbReference>
<evidence type="ECO:0000256" key="1">
    <source>
        <dbReference type="SAM" id="SignalP"/>
    </source>
</evidence>
<dbReference type="InterPro" id="IPR016186">
    <property type="entry name" value="C-type_lectin-like/link_sf"/>
</dbReference>
<dbReference type="VEuPathDB" id="VectorBase:AALC636_009512"/>
<dbReference type="AlphaFoldDB" id="A0A1W7R6L6"/>
<evidence type="ECO:0000313" key="3">
    <source>
        <dbReference type="EMBL" id="JAV46797.1"/>
    </source>
</evidence>
<keyword evidence="3" id="KW-0472">Membrane</keyword>
<proteinExistence type="predicted"/>
<dbReference type="SMART" id="SM00034">
    <property type="entry name" value="CLECT"/>
    <property type="match status" value="1"/>
</dbReference>